<feature type="transmembrane region" description="Helical" evidence="1">
    <location>
        <begin position="15"/>
        <end position="37"/>
    </location>
</feature>
<evidence type="ECO:0000313" key="2">
    <source>
        <dbReference type="EMBL" id="OSO93919.1"/>
    </source>
</evidence>
<reference evidence="3" key="1">
    <citation type="submission" date="2017-04" db="EMBL/GenBank/DDBJ databases">
        <authorList>
            <person name="Abreu V.A."/>
            <person name="Popin R.V."/>
            <person name="Rigonato J."/>
            <person name="Andreote A.P."/>
            <person name="Schaker P.C."/>
            <person name="Hoff-Risseti C."/>
            <person name="Alvarenga D.O."/>
            <person name="Varani A.M."/>
            <person name="Fiore M.F."/>
        </authorList>
    </citation>
    <scope>NUCLEOTIDE SEQUENCE [LARGE SCALE GENOMIC DNA]</scope>
    <source>
        <strain evidence="3">CENA303</strain>
    </source>
</reference>
<accession>A0A1X4G9T7</accession>
<feature type="transmembrane region" description="Helical" evidence="1">
    <location>
        <begin position="49"/>
        <end position="72"/>
    </location>
</feature>
<dbReference type="RefSeq" id="WP_085727478.1">
    <property type="nucleotide sequence ID" value="NZ_NBYN01000017.1"/>
</dbReference>
<keyword evidence="1" id="KW-0812">Transmembrane</keyword>
<name>A0A1X4G9T7_9CYAN</name>
<evidence type="ECO:0000256" key="1">
    <source>
        <dbReference type="SAM" id="Phobius"/>
    </source>
</evidence>
<dbReference type="EMBL" id="NBYN01000017">
    <property type="protein sequence ID" value="OSO93919.1"/>
    <property type="molecule type" value="Genomic_DNA"/>
</dbReference>
<evidence type="ECO:0000313" key="3">
    <source>
        <dbReference type="Proteomes" id="UP000192997"/>
    </source>
</evidence>
<dbReference type="AlphaFoldDB" id="A0A1X4G9T7"/>
<feature type="transmembrane region" description="Helical" evidence="1">
    <location>
        <begin position="118"/>
        <end position="137"/>
    </location>
</feature>
<organism evidence="2 3">
    <name type="scientific">Cylindrospermopsis raciborskii CENA303</name>
    <dbReference type="NCBI Taxonomy" id="1170769"/>
    <lineage>
        <taxon>Bacteria</taxon>
        <taxon>Bacillati</taxon>
        <taxon>Cyanobacteriota</taxon>
        <taxon>Cyanophyceae</taxon>
        <taxon>Nostocales</taxon>
        <taxon>Aphanizomenonaceae</taxon>
        <taxon>Cylindrospermopsis</taxon>
    </lineage>
</organism>
<protein>
    <submittedName>
        <fullName evidence="2">Uncharacterized protein</fullName>
    </submittedName>
</protein>
<comment type="caution">
    <text evidence="2">The sequence shown here is derived from an EMBL/GenBank/DDBJ whole genome shotgun (WGS) entry which is preliminary data.</text>
</comment>
<sequence>MNNNIIAGLGKAKQFAFWGAGGGAIGALIAEILYPIIIQDNSKSLGNTVIQVAIWFGIIGATIAIALLSASFQYLKRGIQLAKAIQNGIGVGLLAGAIAGSIAQYLYSSIGDTSPNEFLRIFCWGIAGGLLGLGLSFRIPNLGKLRGMGGGLAGGILGGSIFVLLSLINENSQVAGRFLGIAAIGFSIGLMIAIIETVFREIWLEIRYNPRESRTVSLGSQPVTIGSNANLCTVYIYNAPPIALRYQLVEGKVLCEDIPAGTTHQVQPGSQQMIGAISIVVCGAGASSQSFSKSNHTSSPLLEKTLFQSPGGFSLHLKRQVIPLSNGTRLSSKEILGLEPQSGDGIVAQVSYNPNDPTVLGLKNCSLMGWLATLSTGEQREIPPGRSIKLAVHTKIKFGAVEGEIR</sequence>
<proteinExistence type="predicted"/>
<feature type="transmembrane region" description="Helical" evidence="1">
    <location>
        <begin position="149"/>
        <end position="168"/>
    </location>
</feature>
<keyword evidence="1" id="KW-0472">Membrane</keyword>
<feature type="transmembrane region" description="Helical" evidence="1">
    <location>
        <begin position="84"/>
        <end position="106"/>
    </location>
</feature>
<keyword evidence="1" id="KW-1133">Transmembrane helix</keyword>
<dbReference type="Proteomes" id="UP000192997">
    <property type="component" value="Unassembled WGS sequence"/>
</dbReference>
<feature type="transmembrane region" description="Helical" evidence="1">
    <location>
        <begin position="174"/>
        <end position="199"/>
    </location>
</feature>
<gene>
    <name evidence="2" type="ORF">B7O87_05045</name>
</gene>